<dbReference type="Gene3D" id="3.40.50.300">
    <property type="entry name" value="P-loop containing nucleotide triphosphate hydrolases"/>
    <property type="match status" value="1"/>
</dbReference>
<dbReference type="InterPro" id="IPR017871">
    <property type="entry name" value="ABC_transporter-like_CS"/>
</dbReference>
<dbReference type="InterPro" id="IPR027417">
    <property type="entry name" value="P-loop_NTPase"/>
</dbReference>
<evidence type="ECO:0000256" key="4">
    <source>
        <dbReference type="ARBA" id="ARBA00022840"/>
    </source>
</evidence>
<dbReference type="RefSeq" id="WP_209550736.1">
    <property type="nucleotide sequence ID" value="NZ_QFAY01000003.1"/>
</dbReference>
<evidence type="ECO:0000256" key="2">
    <source>
        <dbReference type="ARBA" id="ARBA00022448"/>
    </source>
</evidence>
<dbReference type="EMBL" id="QFAY01000003">
    <property type="protein sequence ID" value="MBP2620149.1"/>
    <property type="molecule type" value="Genomic_DNA"/>
</dbReference>
<sequence length="302" mass="34092">MQNILEVKNLSKQYGQQYALRDVSLSIKKGEIYGLIGKNGAGKSTLIKIVTRIIHASSGRVSLFGSSNSQEWTEALSRVGAVIETPVAHAHLTAFDNLLYYCIERKIDNPSKVIQECLTYVGLTKTGKKKFSEFSLGMKQRLGIAITLLAKPDLLILDEPINGLDPVGIKEFRGMIRRLNQELGITIIISSHILSELYLVANKFGIINQGRLVTEFTKEEFDRESEDYVVLKTDRIQQAGQLVQDKLHYQLKPSGKDDELHILAQPHEIRDITRELVLSDIAIDEIYAPHRDLEKYFTNLVE</sequence>
<dbReference type="SMART" id="SM00382">
    <property type="entry name" value="AAA"/>
    <property type="match status" value="1"/>
</dbReference>
<evidence type="ECO:0000256" key="3">
    <source>
        <dbReference type="ARBA" id="ARBA00022741"/>
    </source>
</evidence>
<organism evidence="6 7">
    <name type="scientific">Streptococcus panodentis</name>
    <dbReference type="NCBI Taxonomy" id="1581472"/>
    <lineage>
        <taxon>Bacteria</taxon>
        <taxon>Bacillati</taxon>
        <taxon>Bacillota</taxon>
        <taxon>Bacilli</taxon>
        <taxon>Lactobacillales</taxon>
        <taxon>Streptococcaceae</taxon>
        <taxon>Streptococcus</taxon>
    </lineage>
</organism>
<protein>
    <submittedName>
        <fullName evidence="6">ABC transporter</fullName>
    </submittedName>
</protein>
<evidence type="ECO:0000259" key="5">
    <source>
        <dbReference type="PROSITE" id="PS50893"/>
    </source>
</evidence>
<evidence type="ECO:0000256" key="1">
    <source>
        <dbReference type="ARBA" id="ARBA00005417"/>
    </source>
</evidence>
<dbReference type="Proteomes" id="UP001519349">
    <property type="component" value="Unassembled WGS sequence"/>
</dbReference>
<keyword evidence="3" id="KW-0547">Nucleotide-binding</keyword>
<accession>A0ABS5AWP4</accession>
<dbReference type="InterPro" id="IPR003593">
    <property type="entry name" value="AAA+_ATPase"/>
</dbReference>
<keyword evidence="4" id="KW-0067">ATP-binding</keyword>
<comment type="caution">
    <text evidence="6">The sequence shown here is derived from an EMBL/GenBank/DDBJ whole genome shotgun (WGS) entry which is preliminary data.</text>
</comment>
<proteinExistence type="inferred from homology"/>
<comment type="similarity">
    <text evidence="1">Belongs to the ABC transporter superfamily.</text>
</comment>
<dbReference type="InterPro" id="IPR003439">
    <property type="entry name" value="ABC_transporter-like_ATP-bd"/>
</dbReference>
<evidence type="ECO:0000313" key="7">
    <source>
        <dbReference type="Proteomes" id="UP001519349"/>
    </source>
</evidence>
<reference evidence="6 7" key="1">
    <citation type="submission" date="2018-05" db="EMBL/GenBank/DDBJ databases">
        <title>Draft genome sequence of Streptococcus panodentis CCUG 70867T.</title>
        <authorList>
            <person name="Salva-Serra F."/>
            <person name="Mendez V."/>
            <person name="Jaen-Luchoro D."/>
            <person name="Gonzales-Siles L."/>
            <person name="Karlsson R."/>
            <person name="Engstrom-Jakobsson H."/>
            <person name="Busquets A."/>
            <person name="Gomila M."/>
            <person name="Pineiro-Iglesias B."/>
            <person name="Bennasar-Figueras A."/>
            <person name="Seeger M."/>
            <person name="Moore E."/>
        </authorList>
    </citation>
    <scope>NUCLEOTIDE SEQUENCE [LARGE SCALE GENOMIC DNA]</scope>
    <source>
        <strain evidence="6 7">CCUG 70867</strain>
    </source>
</reference>
<dbReference type="SUPFAM" id="SSF52540">
    <property type="entry name" value="P-loop containing nucleoside triphosphate hydrolases"/>
    <property type="match status" value="1"/>
</dbReference>
<dbReference type="PROSITE" id="PS50893">
    <property type="entry name" value="ABC_TRANSPORTER_2"/>
    <property type="match status" value="1"/>
</dbReference>
<name>A0ABS5AWP4_9STRE</name>
<dbReference type="PROSITE" id="PS00211">
    <property type="entry name" value="ABC_TRANSPORTER_1"/>
    <property type="match status" value="1"/>
</dbReference>
<feature type="domain" description="ABC transporter" evidence="5">
    <location>
        <begin position="5"/>
        <end position="234"/>
    </location>
</feature>
<gene>
    <name evidence="6" type="ORF">DHL47_02125</name>
</gene>
<keyword evidence="7" id="KW-1185">Reference proteome</keyword>
<evidence type="ECO:0000313" key="6">
    <source>
        <dbReference type="EMBL" id="MBP2620149.1"/>
    </source>
</evidence>
<keyword evidence="2" id="KW-0813">Transport</keyword>
<dbReference type="PANTHER" id="PTHR43335">
    <property type="entry name" value="ABC TRANSPORTER, ATP-BINDING PROTEIN"/>
    <property type="match status" value="1"/>
</dbReference>
<dbReference type="Pfam" id="PF00005">
    <property type="entry name" value="ABC_tran"/>
    <property type="match status" value="1"/>
</dbReference>
<dbReference type="PANTHER" id="PTHR43335:SF8">
    <property type="entry name" value="ABC TRANSPORTER, ATP-BINDING PROTEIN"/>
    <property type="match status" value="1"/>
</dbReference>